<gene>
    <name evidence="2" type="ORF">FXF65_30935</name>
</gene>
<protein>
    <submittedName>
        <fullName evidence="2">Lantibiotic dehydratase</fullName>
    </submittedName>
</protein>
<reference evidence="2 3" key="1">
    <citation type="submission" date="2019-08" db="EMBL/GenBank/DDBJ databases">
        <title>Actinomadura sp. nov. CYP1-5 isolated from mountain soil.</title>
        <authorList>
            <person name="Songsumanus A."/>
            <person name="Kuncharoen N."/>
            <person name="Kudo T."/>
            <person name="Yuki M."/>
            <person name="Igarashi Y."/>
            <person name="Tanasupawat S."/>
        </authorList>
    </citation>
    <scope>NUCLEOTIDE SEQUENCE [LARGE SCALE GENOMIC DNA]</scope>
    <source>
        <strain evidence="2 3">GKU157</strain>
    </source>
</reference>
<dbReference type="Proteomes" id="UP000322634">
    <property type="component" value="Unassembled WGS sequence"/>
</dbReference>
<evidence type="ECO:0000313" key="2">
    <source>
        <dbReference type="EMBL" id="TYC10517.1"/>
    </source>
</evidence>
<organism evidence="2 3">
    <name type="scientific">Actinomadura syzygii</name>
    <dbReference type="NCBI Taxonomy" id="1427538"/>
    <lineage>
        <taxon>Bacteria</taxon>
        <taxon>Bacillati</taxon>
        <taxon>Actinomycetota</taxon>
        <taxon>Actinomycetes</taxon>
        <taxon>Streptosporangiales</taxon>
        <taxon>Thermomonosporaceae</taxon>
        <taxon>Actinomadura</taxon>
    </lineage>
</organism>
<dbReference type="AlphaFoldDB" id="A0A5D0TXE7"/>
<sequence length="783" mass="85453">MRHRFPLGNTPWTVWREVLLRTTGFPAAGLDLLAAPQCAAAADAHLAGTAEPGAFAAEFDRAVAASSAELRRISADPLLREAITWQNPPTVVLLDAIAGRGPGGSRTSKWRYREQQLSRYWQRYCAKTETIGFFGPLTWATLDPSVPDFDATPGPRLLDRRRVFLEPWALAAYGARLAEDPELRRELPPTPMPHFWLDGDLLRRPGRDPLTLTERETAALTRCDGRRPAAGIVADLVADARTPVGTTEEGYQLLAGLASRKLIRWDANLPVAPHTETVLDDRIAAIGDDGLRRRASEGLRRLRAARAAVAGAAGDPATLAPAMAALDAEFTALTGREPRQRLGQTYAGRGLCYEDTTRDLRLTVGSRVIDAMAPALALVMQIARWLTADIAAAYERELLRLVEKGPGGPVRLSDIWYPAIELVSGRGAGPVDDGLEELVSRWRTLFGLPRLPESQRRVEFTSAGLAGRVAELFAADRPGWSAARVHSPDLHICAESVENVNRGDYLVVLGELHVASGTLCDRAVNWPKAEPGRMLEAMVRDFGRPRMVPLLPLTWSKYAGRLVYAEPAPDDWNIAFTRTGGVDTHRLVPTEAVTVEVVDGRPVATLPTGERVPAIELFGMFLSTVVADAFKGVTQGPHTPRVTVDRLVVTRETWRMTAAQLAGLTVRGDEPGQYLAGRRLVAEHGLPDRCFAKIATESKPVYVDFTSPAFVASFGSAVRAAAAAHGERTEVAVSEMLPTQEQTWVPDQEGRTYFGELRLQVTDPAYADTVDRTADVSAAYERH</sequence>
<dbReference type="InterPro" id="IPR006827">
    <property type="entry name" value="Lant_deHydtase_N"/>
</dbReference>
<name>A0A5D0TXE7_9ACTN</name>
<proteinExistence type="predicted"/>
<accession>A0A5D0TXE7</accession>
<keyword evidence="3" id="KW-1185">Reference proteome</keyword>
<dbReference type="OrthoDB" id="8428173at2"/>
<dbReference type="EMBL" id="VSFF01000012">
    <property type="protein sequence ID" value="TYC10517.1"/>
    <property type="molecule type" value="Genomic_DNA"/>
</dbReference>
<evidence type="ECO:0000259" key="1">
    <source>
        <dbReference type="Pfam" id="PF04738"/>
    </source>
</evidence>
<comment type="caution">
    <text evidence="2">The sequence shown here is derived from an EMBL/GenBank/DDBJ whole genome shotgun (WGS) entry which is preliminary data.</text>
</comment>
<dbReference type="Pfam" id="PF04738">
    <property type="entry name" value="Lant_dehydr_N"/>
    <property type="match status" value="1"/>
</dbReference>
<evidence type="ECO:0000313" key="3">
    <source>
        <dbReference type="Proteomes" id="UP000322634"/>
    </source>
</evidence>
<feature type="domain" description="Lantibiotic dehydratase N-terminal" evidence="1">
    <location>
        <begin position="75"/>
        <end position="515"/>
    </location>
</feature>